<keyword evidence="1 3" id="KW-0645">Protease</keyword>
<comment type="similarity">
    <text evidence="1">Belongs to the TIKI family.</text>
</comment>
<protein>
    <recommendedName>
        <fullName evidence="1">Metalloprotease TIKI</fullName>
        <ecNumber evidence="1">3.4.-.-</ecNumber>
    </recommendedName>
    <alternativeName>
        <fullName evidence="1">TRAB domain-containing protein 2</fullName>
    </alternativeName>
</protein>
<feature type="signal peptide" evidence="2">
    <location>
        <begin position="1"/>
        <end position="19"/>
    </location>
</feature>
<organism evidence="3 4">
    <name type="scientific">Takifugu flavidus</name>
    <name type="common">sansaifugu</name>
    <dbReference type="NCBI Taxonomy" id="433684"/>
    <lineage>
        <taxon>Eukaryota</taxon>
        <taxon>Metazoa</taxon>
        <taxon>Chordata</taxon>
        <taxon>Craniata</taxon>
        <taxon>Vertebrata</taxon>
        <taxon>Euteleostomi</taxon>
        <taxon>Actinopterygii</taxon>
        <taxon>Neopterygii</taxon>
        <taxon>Teleostei</taxon>
        <taxon>Neoteleostei</taxon>
        <taxon>Acanthomorphata</taxon>
        <taxon>Eupercaria</taxon>
        <taxon>Tetraodontiformes</taxon>
        <taxon>Tetradontoidea</taxon>
        <taxon>Tetraodontidae</taxon>
        <taxon>Takifugu</taxon>
    </lineage>
</organism>
<reference evidence="3 4" key="1">
    <citation type="submission" date="2019-04" db="EMBL/GenBank/DDBJ databases">
        <title>Chromosome genome assembly for Takifugu flavidus.</title>
        <authorList>
            <person name="Xiao S."/>
        </authorList>
    </citation>
    <scope>NUCLEOTIDE SEQUENCE [LARGE SCALE GENOMIC DNA]</scope>
    <source>
        <strain evidence="3">HTHZ2018</strain>
        <tissue evidence="3">Muscle</tissue>
    </source>
</reference>
<keyword evidence="4" id="KW-1185">Reference proteome</keyword>
<keyword evidence="1" id="KW-0472">Membrane</keyword>
<keyword evidence="1 2" id="KW-0732">Signal</keyword>
<dbReference type="GO" id="GO:0006508">
    <property type="term" value="P:proteolysis"/>
    <property type="evidence" value="ECO:0007669"/>
    <property type="project" value="UniProtKB-KW"/>
</dbReference>
<dbReference type="PANTHER" id="PTHR31120:SF7">
    <property type="entry name" value="METALLOPROTEASE TIKI1"/>
    <property type="match status" value="1"/>
</dbReference>
<evidence type="ECO:0000313" key="3">
    <source>
        <dbReference type="EMBL" id="TWW66601.1"/>
    </source>
</evidence>
<dbReference type="EC" id="3.4.-.-" evidence="1"/>
<keyword evidence="1" id="KW-0479">Metal-binding</keyword>
<keyword evidence="1" id="KW-1003">Cell membrane</keyword>
<evidence type="ECO:0000313" key="4">
    <source>
        <dbReference type="Proteomes" id="UP000324091"/>
    </source>
</evidence>
<dbReference type="Proteomes" id="UP000324091">
    <property type="component" value="Chromosome 20"/>
</dbReference>
<dbReference type="AlphaFoldDB" id="A0A5C6NIZ6"/>
<feature type="chain" id="PRO_5023026842" description="Metalloprotease TIKI" evidence="2">
    <location>
        <begin position="20"/>
        <end position="116"/>
    </location>
</feature>
<accession>A0A5C6NIZ6</accession>
<dbReference type="InterPro" id="IPR040230">
    <property type="entry name" value="TIKI1/2-like"/>
</dbReference>
<comment type="subcellular location">
    <subcellularLocation>
        <location evidence="1">Cell membrane</location>
        <topology evidence="1">Single-pass type I membrane protein</topology>
    </subcellularLocation>
</comment>
<name>A0A5C6NIZ6_9TELE</name>
<dbReference type="GO" id="GO:0030178">
    <property type="term" value="P:negative regulation of Wnt signaling pathway"/>
    <property type="evidence" value="ECO:0007669"/>
    <property type="project" value="UniProtKB-UniRule"/>
</dbReference>
<gene>
    <name evidence="3" type="ORF">D4764_20G0006330</name>
</gene>
<dbReference type="EMBL" id="RHFK02000013">
    <property type="protein sequence ID" value="TWW66601.1"/>
    <property type="molecule type" value="Genomic_DNA"/>
</dbReference>
<dbReference type="PANTHER" id="PTHR31120">
    <property type="entry name" value="METALLOPROTEASE TIKI"/>
    <property type="match status" value="1"/>
</dbReference>
<keyword evidence="1" id="KW-0879">Wnt signaling pathway</keyword>
<dbReference type="GO" id="GO:0016055">
    <property type="term" value="P:Wnt signaling pathway"/>
    <property type="evidence" value="ECO:0007669"/>
    <property type="project" value="UniProtKB-KW"/>
</dbReference>
<dbReference type="GO" id="GO:0005886">
    <property type="term" value="C:plasma membrane"/>
    <property type="evidence" value="ECO:0007669"/>
    <property type="project" value="UniProtKB-SubCell"/>
</dbReference>
<comment type="caution">
    <text evidence="3">The sequence shown here is derived from an EMBL/GenBank/DDBJ whole genome shotgun (WGS) entry which is preliminary data.</text>
</comment>
<comment type="function">
    <text evidence="1">Metalloprotease that acts as a negative regulator of the Wnt signaling pathway by mediating the cleavage of the N-terminal residues of a subset of Wnt proteins. Following cleavage, Wnt proteins become oxidized and form large disulfide-bond oligomers, leading to their inactivation.</text>
</comment>
<dbReference type="GO" id="GO:0004222">
    <property type="term" value="F:metalloendopeptidase activity"/>
    <property type="evidence" value="ECO:0007669"/>
    <property type="project" value="UniProtKB-UniRule"/>
</dbReference>
<evidence type="ECO:0000256" key="1">
    <source>
        <dbReference type="RuleBase" id="RU369069"/>
    </source>
</evidence>
<comment type="cofactor">
    <cofactor evidence="1">
        <name>Mn(2+)</name>
        <dbReference type="ChEBI" id="CHEBI:29035"/>
    </cofactor>
    <cofactor evidence="1">
        <name>Co(2+)</name>
        <dbReference type="ChEBI" id="CHEBI:48828"/>
    </cofactor>
    <text evidence="1">Divalent metal cations. Mn(2+) or Co(2+).</text>
</comment>
<evidence type="ECO:0000256" key="2">
    <source>
        <dbReference type="SAM" id="SignalP"/>
    </source>
</evidence>
<sequence length="116" mass="13361">MRGAAGAVLQSCLILLVRADQWRLNSDPMIQFLFSGGKLTAGDLLTSLMKVMNPVRIHLLLFQQSDLNSFLWTIRREPPAYFYGTIHVPYTRVWDFIPENSKQNFLQSNVVDMSWI</sequence>
<keyword evidence="1 3" id="KW-0482">Metalloprotease</keyword>
<keyword evidence="1" id="KW-0378">Hydrolase</keyword>
<dbReference type="GO" id="GO:0046872">
    <property type="term" value="F:metal ion binding"/>
    <property type="evidence" value="ECO:0007669"/>
    <property type="project" value="UniProtKB-UniRule"/>
</dbReference>
<proteinExistence type="inferred from homology"/>